<gene>
    <name evidence="1" type="ORF">Terrestrivirus4_156</name>
</gene>
<reference evidence="1" key="1">
    <citation type="submission" date="2018-10" db="EMBL/GenBank/DDBJ databases">
        <title>Hidden diversity of soil giant viruses.</title>
        <authorList>
            <person name="Schulz F."/>
            <person name="Alteio L."/>
            <person name="Goudeau D."/>
            <person name="Ryan E.M."/>
            <person name="Malmstrom R.R."/>
            <person name="Blanchard J."/>
            <person name="Woyke T."/>
        </authorList>
    </citation>
    <scope>NUCLEOTIDE SEQUENCE</scope>
    <source>
        <strain evidence="1">TEV1</strain>
    </source>
</reference>
<name>A0A3G4ZMP5_9VIRU</name>
<organism evidence="1">
    <name type="scientific">Terrestrivirus sp</name>
    <dbReference type="NCBI Taxonomy" id="2487775"/>
    <lineage>
        <taxon>Viruses</taxon>
        <taxon>Varidnaviria</taxon>
        <taxon>Bamfordvirae</taxon>
        <taxon>Nucleocytoviricota</taxon>
        <taxon>Megaviricetes</taxon>
        <taxon>Imitervirales</taxon>
        <taxon>Mimiviridae</taxon>
        <taxon>Klosneuvirinae</taxon>
    </lineage>
</organism>
<protein>
    <submittedName>
        <fullName evidence="1">Uncharacterized protein</fullName>
    </submittedName>
</protein>
<dbReference type="EMBL" id="MK071982">
    <property type="protein sequence ID" value="AYV76108.1"/>
    <property type="molecule type" value="Genomic_DNA"/>
</dbReference>
<sequence length="242" mass="29059">MEHTNSTCIACLALDRFKEANIWIHEGYGNYDSNKPTFDKYRKDFVVKHNEIISEELENYKFIRGMFNSSRLKNPLGSYEKPCNVLWFSRGSWLFDSFCQMTHDEHCFNVREKKPVVMIQHPKNILEVKTGKEFEDFVEKYCPSPEKEDEQHKKFMENLTKTEYVPRDIYNSVEWDKIRTDGFWGVSFDFRKVYELEFSEKIEKQNRYYKWHMGFDVESLCVWDLRAFGEEMGVYAVNLCIV</sequence>
<evidence type="ECO:0000313" key="1">
    <source>
        <dbReference type="EMBL" id="AYV76108.1"/>
    </source>
</evidence>
<proteinExistence type="predicted"/>
<accession>A0A3G4ZMP5</accession>